<proteinExistence type="predicted"/>
<keyword evidence="2" id="KW-1185">Reference proteome</keyword>
<dbReference type="Proteomes" id="UP000544872">
    <property type="component" value="Unassembled WGS sequence"/>
</dbReference>
<comment type="caution">
    <text evidence="1">The sequence shown here is derived from an EMBL/GenBank/DDBJ whole genome shotgun (WGS) entry which is preliminary data.</text>
</comment>
<evidence type="ECO:0000313" key="2">
    <source>
        <dbReference type="Proteomes" id="UP000544872"/>
    </source>
</evidence>
<evidence type="ECO:0000313" key="1">
    <source>
        <dbReference type="EMBL" id="MBB6210627.1"/>
    </source>
</evidence>
<reference evidence="1 2" key="1">
    <citation type="submission" date="2020-08" db="EMBL/GenBank/DDBJ databases">
        <title>Genomic Encyclopedia of Type Strains, Phase IV (KMG-IV): sequencing the most valuable type-strain genomes for metagenomic binning, comparative biology and taxonomic classification.</title>
        <authorList>
            <person name="Goeker M."/>
        </authorList>
    </citation>
    <scope>NUCLEOTIDE SEQUENCE [LARGE SCALE GENOMIC DNA]</scope>
    <source>
        <strain evidence="1 2">DSM 11590</strain>
    </source>
</reference>
<dbReference type="RefSeq" id="WP_184263449.1">
    <property type="nucleotide sequence ID" value="NZ_JACIIX010000006.1"/>
</dbReference>
<gene>
    <name evidence="1" type="ORF">FHS48_002043</name>
</gene>
<dbReference type="AlphaFoldDB" id="A0A7W9ZHB0"/>
<name>A0A7W9ZHB0_NOVIT</name>
<dbReference type="EMBL" id="JACIIX010000006">
    <property type="protein sequence ID" value="MBB6210627.1"/>
    <property type="molecule type" value="Genomic_DNA"/>
</dbReference>
<sequence>MLHAIEDFLAHAIALKADAAEMSDDLATRLEQEDDGRFRGGRNRTCFHARPTAGVLPEQ</sequence>
<protein>
    <submittedName>
        <fullName evidence="1">Uncharacterized protein</fullName>
    </submittedName>
</protein>
<accession>A0A7W9ZHB0</accession>
<organism evidence="1 2">
    <name type="scientific">Novispirillum itersonii</name>
    <name type="common">Aquaspirillum itersonii</name>
    <dbReference type="NCBI Taxonomy" id="189"/>
    <lineage>
        <taxon>Bacteria</taxon>
        <taxon>Pseudomonadati</taxon>
        <taxon>Pseudomonadota</taxon>
        <taxon>Alphaproteobacteria</taxon>
        <taxon>Rhodospirillales</taxon>
        <taxon>Novispirillaceae</taxon>
        <taxon>Novispirillum</taxon>
    </lineage>
</organism>